<dbReference type="Proteomes" id="UP000254255">
    <property type="component" value="Unassembled WGS sequence"/>
</dbReference>
<dbReference type="SUPFAM" id="SSF52374">
    <property type="entry name" value="Nucleotidylyl transferase"/>
    <property type="match status" value="1"/>
</dbReference>
<reference evidence="9 10" key="1">
    <citation type="submission" date="2018-06" db="EMBL/GenBank/DDBJ databases">
        <authorList>
            <consortium name="Pathogen Informatics"/>
            <person name="Doyle S."/>
        </authorList>
    </citation>
    <scope>NUCLEOTIDE SEQUENCE [LARGE SCALE GENOMIC DNA]</scope>
    <source>
        <strain evidence="9 10">NCTC13148</strain>
    </source>
</reference>
<dbReference type="InterPro" id="IPR002300">
    <property type="entry name" value="aa-tRNA-synth_Ia"/>
</dbReference>
<dbReference type="GO" id="GO:0005524">
    <property type="term" value="F:ATP binding"/>
    <property type="evidence" value="ECO:0007669"/>
    <property type="project" value="UniProtKB-KW"/>
</dbReference>
<dbReference type="Pfam" id="PF00133">
    <property type="entry name" value="tRNA-synt_1"/>
    <property type="match status" value="1"/>
</dbReference>
<dbReference type="EMBL" id="UGET01000004">
    <property type="protein sequence ID" value="STL92130.1"/>
    <property type="molecule type" value="Genomic_DNA"/>
</dbReference>
<dbReference type="GO" id="GO:0002161">
    <property type="term" value="F:aminoacyl-tRNA deacylase activity"/>
    <property type="evidence" value="ECO:0007669"/>
    <property type="project" value="InterPro"/>
</dbReference>
<evidence type="ECO:0000313" key="10">
    <source>
        <dbReference type="Proteomes" id="UP000254255"/>
    </source>
</evidence>
<evidence type="ECO:0000256" key="7">
    <source>
        <dbReference type="ARBA" id="ARBA00029936"/>
    </source>
</evidence>
<dbReference type="GO" id="GO:0004832">
    <property type="term" value="F:valine-tRNA ligase activity"/>
    <property type="evidence" value="ECO:0007669"/>
    <property type="project" value="UniProtKB-EC"/>
</dbReference>
<keyword evidence="5" id="KW-0648">Protein biosynthesis</keyword>
<organism evidence="9 10">
    <name type="scientific">Escherichia coli</name>
    <dbReference type="NCBI Taxonomy" id="562"/>
    <lineage>
        <taxon>Bacteria</taxon>
        <taxon>Pseudomonadati</taxon>
        <taxon>Pseudomonadota</taxon>
        <taxon>Gammaproteobacteria</taxon>
        <taxon>Enterobacterales</taxon>
        <taxon>Enterobacteriaceae</taxon>
        <taxon>Escherichia</taxon>
    </lineage>
</organism>
<dbReference type="Gene3D" id="3.90.740.10">
    <property type="entry name" value="Valyl/Leucyl/Isoleucyl-tRNA synthetase, editing domain"/>
    <property type="match status" value="1"/>
</dbReference>
<evidence type="ECO:0000256" key="6">
    <source>
        <dbReference type="ARBA" id="ARBA00023146"/>
    </source>
</evidence>
<accession>A0A377CGS5</accession>
<dbReference type="GO" id="GO:0006438">
    <property type="term" value="P:valyl-tRNA aminoacylation"/>
    <property type="evidence" value="ECO:0007669"/>
    <property type="project" value="InterPro"/>
</dbReference>
<feature type="domain" description="Aminoacyl-tRNA synthetase class Ia" evidence="8">
    <location>
        <begin position="57"/>
        <end position="169"/>
    </location>
</feature>
<evidence type="ECO:0000256" key="5">
    <source>
        <dbReference type="ARBA" id="ARBA00022917"/>
    </source>
</evidence>
<keyword evidence="3" id="KW-0547">Nucleotide-binding</keyword>
<name>A0A377CGS5_ECOLX</name>
<dbReference type="PANTHER" id="PTHR11946">
    <property type="entry name" value="VALYL-TRNA SYNTHETASES"/>
    <property type="match status" value="1"/>
</dbReference>
<gene>
    <name evidence="9" type="primary">valS_2</name>
    <name evidence="9" type="ORF">NCTC13148_04801</name>
</gene>
<dbReference type="InterPro" id="IPR009008">
    <property type="entry name" value="Val/Leu/Ile-tRNA-synth_edit"/>
</dbReference>
<evidence type="ECO:0000256" key="4">
    <source>
        <dbReference type="ARBA" id="ARBA00022840"/>
    </source>
</evidence>
<evidence type="ECO:0000256" key="1">
    <source>
        <dbReference type="ARBA" id="ARBA00013169"/>
    </source>
</evidence>
<protein>
    <recommendedName>
        <fullName evidence="1">valine--tRNA ligase</fullName>
        <ecNumber evidence="1">6.1.1.9</ecNumber>
    </recommendedName>
    <alternativeName>
        <fullName evidence="7">Valyl-tRNA synthetase</fullName>
    </alternativeName>
</protein>
<keyword evidence="6 9" id="KW-0030">Aminoacyl-tRNA synthetase</keyword>
<proteinExistence type="predicted"/>
<dbReference type="PANTHER" id="PTHR11946:SF93">
    <property type="entry name" value="VALINE--TRNA LIGASE, CHLOROPLASTIC_MITOCHONDRIAL 2"/>
    <property type="match status" value="1"/>
</dbReference>
<dbReference type="EC" id="6.1.1.9" evidence="1"/>
<dbReference type="SUPFAM" id="SSF50677">
    <property type="entry name" value="ValRS/IleRS/LeuRS editing domain"/>
    <property type="match status" value="1"/>
</dbReference>
<dbReference type="AlphaFoldDB" id="A0A377CGS5"/>
<dbReference type="InterPro" id="IPR002303">
    <property type="entry name" value="Valyl-tRNA_ligase"/>
</dbReference>
<dbReference type="InterPro" id="IPR014729">
    <property type="entry name" value="Rossmann-like_a/b/a_fold"/>
</dbReference>
<keyword evidence="2 9" id="KW-0436">Ligase</keyword>
<evidence type="ECO:0000259" key="8">
    <source>
        <dbReference type="Pfam" id="PF00133"/>
    </source>
</evidence>
<keyword evidence="4" id="KW-0067">ATP-binding</keyword>
<dbReference type="Gene3D" id="3.40.50.620">
    <property type="entry name" value="HUPs"/>
    <property type="match status" value="1"/>
</dbReference>
<evidence type="ECO:0000256" key="2">
    <source>
        <dbReference type="ARBA" id="ARBA00022598"/>
    </source>
</evidence>
<sequence>MKWGKRHALPMINILTFDGDIRESAQVFDTKGNESDVYSSEIPAEFQKLERFAARKAVVAAVDALGLLEEIKPHDLTVPYGDRGGVVIEPMLTDQWYVRADVLAKPAVEAVENGDIQFVPKQYENMYFSWMRDIQDWCISRQLWWGHRIPAWYDEAGNVYVGRNEEEVRKEK</sequence>
<dbReference type="GO" id="GO:0005829">
    <property type="term" value="C:cytosol"/>
    <property type="evidence" value="ECO:0007669"/>
    <property type="project" value="TreeGrafter"/>
</dbReference>
<evidence type="ECO:0000256" key="3">
    <source>
        <dbReference type="ARBA" id="ARBA00022741"/>
    </source>
</evidence>
<evidence type="ECO:0000313" key="9">
    <source>
        <dbReference type="EMBL" id="STL92130.1"/>
    </source>
</evidence>